<dbReference type="Ensembl" id="ENSPMGT00000015809.1">
    <property type="protein sequence ID" value="ENSPMGP00000014826.1"/>
    <property type="gene ID" value="ENSPMGG00000012156.1"/>
</dbReference>
<feature type="transmembrane region" description="Helical" evidence="1">
    <location>
        <begin position="54"/>
        <end position="73"/>
    </location>
</feature>
<reference evidence="2" key="1">
    <citation type="submission" date="2025-08" db="UniProtKB">
        <authorList>
            <consortium name="Ensembl"/>
        </authorList>
    </citation>
    <scope>IDENTIFICATION</scope>
</reference>
<accession>A0A3B4AEA3</accession>
<keyword evidence="1" id="KW-0812">Transmembrane</keyword>
<proteinExistence type="predicted"/>
<evidence type="ECO:0000256" key="1">
    <source>
        <dbReference type="SAM" id="Phobius"/>
    </source>
</evidence>
<feature type="transmembrane region" description="Helical" evidence="1">
    <location>
        <begin position="85"/>
        <end position="110"/>
    </location>
</feature>
<keyword evidence="1" id="KW-0472">Membrane</keyword>
<evidence type="ECO:0000313" key="3">
    <source>
        <dbReference type="Proteomes" id="UP000261520"/>
    </source>
</evidence>
<dbReference type="Proteomes" id="UP000261520">
    <property type="component" value="Unplaced"/>
</dbReference>
<reference evidence="2" key="2">
    <citation type="submission" date="2025-09" db="UniProtKB">
        <authorList>
            <consortium name="Ensembl"/>
        </authorList>
    </citation>
    <scope>IDENTIFICATION</scope>
</reference>
<protein>
    <submittedName>
        <fullName evidence="2">Uncharacterized protein</fullName>
    </submittedName>
</protein>
<keyword evidence="1" id="KW-1133">Transmembrane helix</keyword>
<dbReference type="AlphaFoldDB" id="A0A3B4AEA3"/>
<keyword evidence="3" id="KW-1185">Reference proteome</keyword>
<name>A0A3B4AEA3_9GOBI</name>
<sequence>MKRKTFLCDESMVITIPIGNLRNARDGELMPQKFYCVFKDSYKVFARNGKPKSLGAAQVITGIFLLTLGFIFNTKMMKWNVLRKCIYFFLWSIVVNCYTLYGLIIGLLFMEDIIAIFLMYWLSKAVCRDNFNSLPTILLKQGD</sequence>
<evidence type="ECO:0000313" key="2">
    <source>
        <dbReference type="Ensembl" id="ENSPMGP00000014826.1"/>
    </source>
</evidence>
<organism evidence="2 3">
    <name type="scientific">Periophthalmus magnuspinnatus</name>
    <dbReference type="NCBI Taxonomy" id="409849"/>
    <lineage>
        <taxon>Eukaryota</taxon>
        <taxon>Metazoa</taxon>
        <taxon>Chordata</taxon>
        <taxon>Craniata</taxon>
        <taxon>Vertebrata</taxon>
        <taxon>Euteleostomi</taxon>
        <taxon>Actinopterygii</taxon>
        <taxon>Neopterygii</taxon>
        <taxon>Teleostei</taxon>
        <taxon>Neoteleostei</taxon>
        <taxon>Acanthomorphata</taxon>
        <taxon>Gobiaria</taxon>
        <taxon>Gobiiformes</taxon>
        <taxon>Gobioidei</taxon>
        <taxon>Gobiidae</taxon>
        <taxon>Oxudercinae</taxon>
        <taxon>Periophthalmus</taxon>
    </lineage>
</organism>